<protein>
    <recommendedName>
        <fullName evidence="3">Peptidase S9 prolyl oligopeptidase catalytic domain-containing protein</fullName>
    </recommendedName>
</protein>
<evidence type="ECO:0000313" key="1">
    <source>
        <dbReference type="EMBL" id="NNF06937.1"/>
    </source>
</evidence>
<feature type="non-terminal residue" evidence="1">
    <location>
        <position position="1"/>
    </location>
</feature>
<gene>
    <name evidence="1" type="ORF">HKN21_09270</name>
</gene>
<reference evidence="1 2" key="1">
    <citation type="submission" date="2020-03" db="EMBL/GenBank/DDBJ databases">
        <title>Metabolic flexibility allows generalist bacteria to become dominant in a frequently disturbed ecosystem.</title>
        <authorList>
            <person name="Chen Y.-J."/>
            <person name="Leung P.M."/>
            <person name="Bay S.K."/>
            <person name="Hugenholtz P."/>
            <person name="Kessler A.J."/>
            <person name="Shelley G."/>
            <person name="Waite D.W."/>
            <person name="Cook P.L."/>
            <person name="Greening C."/>
        </authorList>
    </citation>
    <scope>NUCLEOTIDE SEQUENCE [LARGE SCALE GENOMIC DNA]</scope>
    <source>
        <strain evidence="1">SS_bin_28</strain>
    </source>
</reference>
<evidence type="ECO:0000313" key="2">
    <source>
        <dbReference type="Proteomes" id="UP000547674"/>
    </source>
</evidence>
<comment type="caution">
    <text evidence="1">The sequence shown here is derived from an EMBL/GenBank/DDBJ whole genome shotgun (WGS) entry which is preliminary data.</text>
</comment>
<dbReference type="EMBL" id="JABDJR010000367">
    <property type="protein sequence ID" value="NNF06937.1"/>
    <property type="molecule type" value="Genomic_DNA"/>
</dbReference>
<organism evidence="1 2">
    <name type="scientific">Eiseniibacteriota bacterium</name>
    <dbReference type="NCBI Taxonomy" id="2212470"/>
    <lineage>
        <taxon>Bacteria</taxon>
        <taxon>Candidatus Eiseniibacteriota</taxon>
    </lineage>
</organism>
<dbReference type="Gene3D" id="3.40.50.1820">
    <property type="entry name" value="alpha/beta hydrolase"/>
    <property type="match status" value="1"/>
</dbReference>
<sequence>YAATLQAKNGSDKPMLIRVERRAGHGAGKPISKRIDEMVDIYSFVMKELGMVGVAP</sequence>
<dbReference type="Proteomes" id="UP000547674">
    <property type="component" value="Unassembled WGS sequence"/>
</dbReference>
<dbReference type="InterPro" id="IPR029058">
    <property type="entry name" value="AB_hydrolase_fold"/>
</dbReference>
<evidence type="ECO:0008006" key="3">
    <source>
        <dbReference type="Google" id="ProtNLM"/>
    </source>
</evidence>
<dbReference type="AlphaFoldDB" id="A0A7Y2H2P3"/>
<proteinExistence type="predicted"/>
<name>A0A7Y2H2P3_UNCEI</name>
<accession>A0A7Y2H2P3</accession>